<feature type="region of interest" description="Disordered" evidence="1">
    <location>
        <begin position="57"/>
        <end position="76"/>
    </location>
</feature>
<evidence type="ECO:0000313" key="2">
    <source>
        <dbReference type="EMBL" id="TVU16746.1"/>
    </source>
</evidence>
<evidence type="ECO:0000313" key="3">
    <source>
        <dbReference type="Proteomes" id="UP000324897"/>
    </source>
</evidence>
<keyword evidence="3" id="KW-1185">Reference proteome</keyword>
<name>A0A5J9TZI6_9POAL</name>
<dbReference type="EMBL" id="RWGY01000031">
    <property type="protein sequence ID" value="TVU16746.1"/>
    <property type="molecule type" value="Genomic_DNA"/>
</dbReference>
<accession>A0A5J9TZI6</accession>
<reference evidence="2 3" key="1">
    <citation type="journal article" date="2019" name="Sci. Rep.">
        <title>A high-quality genome of Eragrostis curvula grass provides insights into Poaceae evolution and supports new strategies to enhance forage quality.</title>
        <authorList>
            <person name="Carballo J."/>
            <person name="Santos B.A.C.M."/>
            <person name="Zappacosta D."/>
            <person name="Garbus I."/>
            <person name="Selva J.P."/>
            <person name="Gallo C.A."/>
            <person name="Diaz A."/>
            <person name="Albertini E."/>
            <person name="Caccamo M."/>
            <person name="Echenique V."/>
        </authorList>
    </citation>
    <scope>NUCLEOTIDE SEQUENCE [LARGE SCALE GENOMIC DNA]</scope>
    <source>
        <strain evidence="3">cv. Victoria</strain>
        <tissue evidence="2">Leaf</tissue>
    </source>
</reference>
<organism evidence="2 3">
    <name type="scientific">Eragrostis curvula</name>
    <name type="common">weeping love grass</name>
    <dbReference type="NCBI Taxonomy" id="38414"/>
    <lineage>
        <taxon>Eukaryota</taxon>
        <taxon>Viridiplantae</taxon>
        <taxon>Streptophyta</taxon>
        <taxon>Embryophyta</taxon>
        <taxon>Tracheophyta</taxon>
        <taxon>Spermatophyta</taxon>
        <taxon>Magnoliopsida</taxon>
        <taxon>Liliopsida</taxon>
        <taxon>Poales</taxon>
        <taxon>Poaceae</taxon>
        <taxon>PACMAD clade</taxon>
        <taxon>Chloridoideae</taxon>
        <taxon>Eragrostideae</taxon>
        <taxon>Eragrostidinae</taxon>
        <taxon>Eragrostis</taxon>
    </lineage>
</organism>
<dbReference type="Gramene" id="TVU16746">
    <property type="protein sequence ID" value="TVU16746"/>
    <property type="gene ID" value="EJB05_40324"/>
</dbReference>
<dbReference type="Proteomes" id="UP000324897">
    <property type="component" value="Unassembled WGS sequence"/>
</dbReference>
<comment type="caution">
    <text evidence="2">The sequence shown here is derived from an EMBL/GenBank/DDBJ whole genome shotgun (WGS) entry which is preliminary data.</text>
</comment>
<protein>
    <submittedName>
        <fullName evidence="2">Uncharacterized protein</fullName>
    </submittedName>
</protein>
<dbReference type="AlphaFoldDB" id="A0A5J9TZI6"/>
<sequence>MHRCEAARGSTSNAAARRPSARLGQRDAISSDTIASSEHAKAFGEVAARSHIVLQSDRMHARQQPQAKMRKRSVRW</sequence>
<proteinExistence type="predicted"/>
<gene>
    <name evidence="2" type="ORF">EJB05_40324</name>
</gene>
<evidence type="ECO:0000256" key="1">
    <source>
        <dbReference type="SAM" id="MobiDB-lite"/>
    </source>
</evidence>
<feature type="non-terminal residue" evidence="2">
    <location>
        <position position="1"/>
    </location>
</feature>
<feature type="region of interest" description="Disordered" evidence="1">
    <location>
        <begin position="1"/>
        <end position="29"/>
    </location>
</feature>